<proteinExistence type="predicted"/>
<reference evidence="2" key="1">
    <citation type="submission" date="2022-11" db="UniProtKB">
        <authorList>
            <consortium name="WormBaseParasite"/>
        </authorList>
    </citation>
    <scope>IDENTIFICATION</scope>
</reference>
<evidence type="ECO:0000313" key="1">
    <source>
        <dbReference type="Proteomes" id="UP000887565"/>
    </source>
</evidence>
<evidence type="ECO:0000313" key="2">
    <source>
        <dbReference type="WBParaSite" id="nRc.2.0.1.t42231-RA"/>
    </source>
</evidence>
<dbReference type="AlphaFoldDB" id="A0A915KXJ5"/>
<dbReference type="Proteomes" id="UP000887565">
    <property type="component" value="Unplaced"/>
</dbReference>
<dbReference type="WBParaSite" id="nRc.2.0.1.t42231-RA">
    <property type="protein sequence ID" value="nRc.2.0.1.t42231-RA"/>
    <property type="gene ID" value="nRc.2.0.1.g42231"/>
</dbReference>
<protein>
    <submittedName>
        <fullName evidence="2">Uncharacterized protein</fullName>
    </submittedName>
</protein>
<organism evidence="1 2">
    <name type="scientific">Romanomermis culicivorax</name>
    <name type="common">Nematode worm</name>
    <dbReference type="NCBI Taxonomy" id="13658"/>
    <lineage>
        <taxon>Eukaryota</taxon>
        <taxon>Metazoa</taxon>
        <taxon>Ecdysozoa</taxon>
        <taxon>Nematoda</taxon>
        <taxon>Enoplea</taxon>
        <taxon>Dorylaimia</taxon>
        <taxon>Mermithida</taxon>
        <taxon>Mermithoidea</taxon>
        <taxon>Mermithidae</taxon>
        <taxon>Romanomermis</taxon>
    </lineage>
</organism>
<keyword evidence="1" id="KW-1185">Reference proteome</keyword>
<sequence>MFSFTDEYNIKQMIRISKFEKLFETVYARPLNVLCEPTYVESGNLQNRLGGDEKGTIGIIDPTLLKSLLHAIMRDKILALNQIIYDYAVPNMHSCLYNHANVEHFTKVLGQKLHPAKLLMIKGSKHNTSLMTDEEKIEPYDNLNLCAEVIDRALCSNNIPSIHHKVSALMSVLFLSDIDRNMVMNDELKQTNLNLIVNDPFTIYGPPETWLIYNIKSDHHISETPVLALLCSIPKHNEWMNAVRRTMPIAVHVDAPHSETELCAIIPNEIPRLLVKSKDIEINLICEQNWIKCDRTFEKELTQCAKSMLQGKSSMKTPKQATTDTEFSNKRAMAVESLIKDIAEEFFVMKTEIPSEMDVIQLDSDNKNVSETDTTT</sequence>
<accession>A0A915KXJ5</accession>
<name>A0A915KXJ5_ROMCU</name>